<dbReference type="Pfam" id="PF13531">
    <property type="entry name" value="SBP_bac_11"/>
    <property type="match status" value="1"/>
</dbReference>
<evidence type="ECO:0000256" key="1">
    <source>
        <dbReference type="SAM" id="SignalP"/>
    </source>
</evidence>
<organism evidence="3 4">
    <name type="scientific">Rhizobium leguminosarum</name>
    <dbReference type="NCBI Taxonomy" id="384"/>
    <lineage>
        <taxon>Bacteria</taxon>
        <taxon>Pseudomonadati</taxon>
        <taxon>Pseudomonadota</taxon>
        <taxon>Alphaproteobacteria</taxon>
        <taxon>Hyphomicrobiales</taxon>
        <taxon>Rhizobiaceae</taxon>
        <taxon>Rhizobium/Agrobacterium group</taxon>
        <taxon>Rhizobium</taxon>
    </lineage>
</organism>
<dbReference type="InterPro" id="IPR002035">
    <property type="entry name" value="VWF_A"/>
</dbReference>
<dbReference type="Pfam" id="PF00092">
    <property type="entry name" value="VWA"/>
    <property type="match status" value="1"/>
</dbReference>
<accession>A0A2K9Z1T6</accession>
<dbReference type="SMART" id="SM00327">
    <property type="entry name" value="VWA"/>
    <property type="match status" value="1"/>
</dbReference>
<reference evidence="3 4" key="1">
    <citation type="submission" date="2017-11" db="EMBL/GenBank/DDBJ databases">
        <title>Complete genome of Rhizobium leguminosarum Norway, an ineffective micro-symbiont.</title>
        <authorList>
            <person name="Hoffrichter A."/>
            <person name="Liang J."/>
            <person name="Brachmann A."/>
            <person name="Marin M."/>
        </authorList>
    </citation>
    <scope>NUCLEOTIDE SEQUENCE [LARGE SCALE GENOMIC DNA]</scope>
    <source>
        <strain evidence="3 4">Norway</strain>
    </source>
</reference>
<dbReference type="InterPro" id="IPR036465">
    <property type="entry name" value="vWFA_dom_sf"/>
</dbReference>
<evidence type="ECO:0000313" key="4">
    <source>
        <dbReference type="Proteomes" id="UP000238523"/>
    </source>
</evidence>
<evidence type="ECO:0000313" key="3">
    <source>
        <dbReference type="EMBL" id="AUW42204.1"/>
    </source>
</evidence>
<dbReference type="SUPFAM" id="SSF53300">
    <property type="entry name" value="vWA-like"/>
    <property type="match status" value="1"/>
</dbReference>
<feature type="chain" id="PRO_5014875500" description="VWFA domain-containing protein" evidence="1">
    <location>
        <begin position="24"/>
        <end position="528"/>
    </location>
</feature>
<name>A0A2K9Z1T6_RHILE</name>
<feature type="signal peptide" evidence="1">
    <location>
        <begin position="1"/>
        <end position="23"/>
    </location>
</feature>
<gene>
    <name evidence="3" type="ORF">CUJ84_Chr001831</name>
</gene>
<feature type="domain" description="VWFA" evidence="2">
    <location>
        <begin position="349"/>
        <end position="507"/>
    </location>
</feature>
<evidence type="ECO:0000259" key="2">
    <source>
        <dbReference type="PROSITE" id="PS50234"/>
    </source>
</evidence>
<dbReference type="Proteomes" id="UP000238523">
    <property type="component" value="Chromosome"/>
</dbReference>
<sequence length="528" mass="56892">MIGKMTMRALLSGLALLAALPLAGCNPFGQGPDFSIVSGSENTVLQPIVEEFCKQKNATCTFKYEGTLDIGLALQSDQGVAQDAVWPASSVWVDMFDTKRRVKSLTSIAQTPVVLGIRRSKAQQLGWIGKDVFMKDILAAVESGSLKFLMTSATQSNSGASAYLAMLSSALGNKPVIEPGDLDDRHVQESVRSLLSGVVRSSGSSGWLADLYVESAGKGTVYDAMWNYEAVLKETNDKLAALSQEPLYAIYPADGVAMADSPIGFVDHGRGAEVQTFFNDLLAYLSSAPVQQRIADTGRRIPLTGVAAKPDPSWNFDPARLVTAIRMPEAGVIRQALTLYQAALRKPSLTALCLDFSGSMQGDGEDQLQKAMRFLLTPDEASKVLVQWSPADQIIVIPFDGSVRNTFMASGNPLEQQGLLNEISRQKADGGTNMYACAEQALRQIARTDRLSTYLPAIVIMTDGKSDDQSQAFMRAWNATEPHVPIFGITFGDADKTQLDSLAKLTSARVFDGGSDLATAFRTARGYN</sequence>
<protein>
    <recommendedName>
        <fullName evidence="2">VWFA domain-containing protein</fullName>
    </recommendedName>
</protein>
<dbReference type="SUPFAM" id="SSF53850">
    <property type="entry name" value="Periplasmic binding protein-like II"/>
    <property type="match status" value="1"/>
</dbReference>
<proteinExistence type="predicted"/>
<dbReference type="PROSITE" id="PS50234">
    <property type="entry name" value="VWFA"/>
    <property type="match status" value="1"/>
</dbReference>
<dbReference type="AlphaFoldDB" id="A0A2K9Z1T6"/>
<dbReference type="Gene3D" id="3.40.50.410">
    <property type="entry name" value="von Willebrand factor, type A domain"/>
    <property type="match status" value="1"/>
</dbReference>
<dbReference type="EMBL" id="CP025012">
    <property type="protein sequence ID" value="AUW42204.1"/>
    <property type="molecule type" value="Genomic_DNA"/>
</dbReference>
<keyword evidence="1" id="KW-0732">Signal</keyword>